<keyword evidence="7 9" id="KW-0418">Kinase</keyword>
<evidence type="ECO:0000256" key="3">
    <source>
        <dbReference type="ARBA" id="ARBA00012023"/>
    </source>
</evidence>
<comment type="similarity">
    <text evidence="2">Belongs to the IPK1 type 1 family.</text>
</comment>
<comment type="function">
    <text evidence="1">Has kinase activity and phosphorylates inositol-1,3,4,5,6-pentakisphosphate (Ins(1,3,4,5,6)P5) to produce 1,2,3,4,5,6-hexakisphosphate (InsP6), also known as phytate.</text>
</comment>
<evidence type="ECO:0000313" key="10">
    <source>
        <dbReference type="EMBL" id="GAB1320446.1"/>
    </source>
</evidence>
<sequence>MPTASLPRISELSLSGTNNYEFKFVGEGAANVVFKVIEQSDGGNRNRNFQGNLLRVPKAGTKAHGYVELQEYWETVVAPLFSPEDLVQQILVKLGDEAIISRLNEALGKEEDNRRPDFRGSRIALAEHAMLVEDMRPNHPDDLCLEFKPKWLAQSPNAPASATRCRNCARKAHQRHTKHGKADKLTILCPLSFLTSTARPSSLPAILDHLSAPNPPLTPRAPTPEQRARLAHWVQTNTLLPRIRAVQLANDRGGPLAANAHDLQFQLAMTLRDCTCFVRIPADPSAPVEAKLADLDKKNWEAKLGYWQTIERCLIEDGYYEEREQPRQETDCQLGALKDGIRIGDGVE</sequence>
<reference evidence="10 11" key="1">
    <citation type="submission" date="2024-09" db="EMBL/GenBank/DDBJ databases">
        <title>Itraconazole resistance in Madurella fahalii resulting from another homologue of gene encoding cytochrome P450 14-alpha sterol demethylase (CYP51).</title>
        <authorList>
            <person name="Yoshioka I."/>
            <person name="Fahal A.H."/>
            <person name="Kaneko S."/>
            <person name="Yaguchi T."/>
        </authorList>
    </citation>
    <scope>NUCLEOTIDE SEQUENCE [LARGE SCALE GENOMIC DNA]</scope>
    <source>
        <strain evidence="10 11">IFM 68171</strain>
    </source>
</reference>
<dbReference type="GeneID" id="98181398"/>
<evidence type="ECO:0000256" key="6">
    <source>
        <dbReference type="ARBA" id="ARBA00022741"/>
    </source>
</evidence>
<evidence type="ECO:0000256" key="8">
    <source>
        <dbReference type="ARBA" id="ARBA00022840"/>
    </source>
</evidence>
<dbReference type="PANTHER" id="PTHR14456">
    <property type="entry name" value="INOSITOL POLYPHOSPHATE KINASE 1"/>
    <property type="match status" value="1"/>
</dbReference>
<organism evidence="10 11">
    <name type="scientific">Madurella fahalii</name>
    <dbReference type="NCBI Taxonomy" id="1157608"/>
    <lineage>
        <taxon>Eukaryota</taxon>
        <taxon>Fungi</taxon>
        <taxon>Dikarya</taxon>
        <taxon>Ascomycota</taxon>
        <taxon>Pezizomycotina</taxon>
        <taxon>Sordariomycetes</taxon>
        <taxon>Sordariomycetidae</taxon>
        <taxon>Sordariales</taxon>
        <taxon>Sordariales incertae sedis</taxon>
        <taxon>Madurella</taxon>
    </lineage>
</organism>
<proteinExistence type="inferred from homology"/>
<evidence type="ECO:0000256" key="4">
    <source>
        <dbReference type="ARBA" id="ARBA00014846"/>
    </source>
</evidence>
<dbReference type="RefSeq" id="XP_070922176.1">
    <property type="nucleotide sequence ID" value="XM_071066075.1"/>
</dbReference>
<name>A0ABQ0GRT4_9PEZI</name>
<evidence type="ECO:0000256" key="9">
    <source>
        <dbReference type="RuleBase" id="RU364126"/>
    </source>
</evidence>
<comment type="domain">
    <text evidence="9">The EXKPK motif is conserved in inositol-pentakisphosphate 2-kinases of both family 1 and 2.</text>
</comment>
<dbReference type="Pfam" id="PF06090">
    <property type="entry name" value="Ins_P5_2-kin"/>
    <property type="match status" value="1"/>
</dbReference>
<evidence type="ECO:0000313" key="11">
    <source>
        <dbReference type="Proteomes" id="UP001628179"/>
    </source>
</evidence>
<dbReference type="EMBL" id="BAAFSV010000006">
    <property type="protein sequence ID" value="GAB1320446.1"/>
    <property type="molecule type" value="Genomic_DNA"/>
</dbReference>
<comment type="caution">
    <text evidence="10">The sequence shown here is derived from an EMBL/GenBank/DDBJ whole genome shotgun (WGS) entry which is preliminary data.</text>
</comment>
<keyword evidence="5 9" id="KW-0808">Transferase</keyword>
<evidence type="ECO:0000256" key="5">
    <source>
        <dbReference type="ARBA" id="ARBA00022679"/>
    </source>
</evidence>
<dbReference type="EC" id="2.7.1.158" evidence="3 9"/>
<evidence type="ECO:0000256" key="7">
    <source>
        <dbReference type="ARBA" id="ARBA00022777"/>
    </source>
</evidence>
<dbReference type="PANTHER" id="PTHR14456:SF2">
    <property type="entry name" value="INOSITOL-PENTAKISPHOSPHATE 2-KINASE"/>
    <property type="match status" value="1"/>
</dbReference>
<accession>A0ABQ0GRT4</accession>
<protein>
    <recommendedName>
        <fullName evidence="4 9">Inositol-pentakisphosphate 2-kinase</fullName>
        <ecNumber evidence="3 9">2.7.1.158</ecNumber>
    </recommendedName>
</protein>
<comment type="catalytic activity">
    <reaction evidence="9">
        <text>1D-myo-inositol 1,3,4,5,6-pentakisphosphate + ATP = 1D-myo-inositol hexakisphosphate + ADP + H(+)</text>
        <dbReference type="Rhea" id="RHEA:20313"/>
        <dbReference type="ChEBI" id="CHEBI:15378"/>
        <dbReference type="ChEBI" id="CHEBI:30616"/>
        <dbReference type="ChEBI" id="CHEBI:57733"/>
        <dbReference type="ChEBI" id="CHEBI:58130"/>
        <dbReference type="ChEBI" id="CHEBI:456216"/>
        <dbReference type="EC" id="2.7.1.158"/>
    </reaction>
</comment>
<keyword evidence="8 9" id="KW-0067">ATP-binding</keyword>
<evidence type="ECO:0000256" key="1">
    <source>
        <dbReference type="ARBA" id="ARBA00003979"/>
    </source>
</evidence>
<keyword evidence="11" id="KW-1185">Reference proteome</keyword>
<dbReference type="InterPro" id="IPR009286">
    <property type="entry name" value="Ins_P5_2-kin"/>
</dbReference>
<gene>
    <name evidence="10" type="primary">IPK1</name>
    <name evidence="10" type="ORF">MFIFM68171_10656</name>
</gene>
<dbReference type="Proteomes" id="UP001628179">
    <property type="component" value="Unassembled WGS sequence"/>
</dbReference>
<evidence type="ECO:0000256" key="2">
    <source>
        <dbReference type="ARBA" id="ARBA00008305"/>
    </source>
</evidence>
<keyword evidence="6 9" id="KW-0547">Nucleotide-binding</keyword>
<comment type="function">
    <text evidence="9">Phosphorylates Ins(1,3,4,5,6)P5 at position 2 to form Ins(1,2,3,4,5,6)P6 (InsP6 or phytate).</text>
</comment>